<name>A0A7H1Q8Y5_9ACTN</name>
<gene>
    <name evidence="2" type="ORF">HEP81_06530</name>
</gene>
<proteinExistence type="predicted"/>
<dbReference type="AlphaFoldDB" id="A0A7H1Q8Y5"/>
<dbReference type="RefSeq" id="WP_037658759.1">
    <property type="nucleotide sequence ID" value="NZ_CP051006.1"/>
</dbReference>
<feature type="region of interest" description="Disordered" evidence="1">
    <location>
        <begin position="29"/>
        <end position="65"/>
    </location>
</feature>
<dbReference type="EMBL" id="CP051006">
    <property type="protein sequence ID" value="QNT96765.1"/>
    <property type="molecule type" value="Genomic_DNA"/>
</dbReference>
<dbReference type="Proteomes" id="UP000516422">
    <property type="component" value="Chromosome"/>
</dbReference>
<accession>A0A7H1Q8Y5</accession>
<evidence type="ECO:0000313" key="3">
    <source>
        <dbReference type="Proteomes" id="UP000516422"/>
    </source>
</evidence>
<dbReference type="GeneID" id="91466062"/>
<protein>
    <submittedName>
        <fullName evidence="2">Uncharacterized protein</fullName>
    </submittedName>
</protein>
<sequence length="65" mass="7439">MAATEHDPHNLRELAATVVLGYRIARRQEKGKSTKALENRAERIREEAQDREDARAAARRKQKGN</sequence>
<evidence type="ECO:0000256" key="1">
    <source>
        <dbReference type="SAM" id="MobiDB-lite"/>
    </source>
</evidence>
<organism evidence="2 3">
    <name type="scientific">Streptomyces griseofuscus</name>
    <dbReference type="NCBI Taxonomy" id="146922"/>
    <lineage>
        <taxon>Bacteria</taxon>
        <taxon>Bacillati</taxon>
        <taxon>Actinomycetota</taxon>
        <taxon>Actinomycetes</taxon>
        <taxon>Kitasatosporales</taxon>
        <taxon>Streptomycetaceae</taxon>
        <taxon>Streptomyces</taxon>
    </lineage>
</organism>
<feature type="compositionally biased region" description="Basic and acidic residues" evidence="1">
    <location>
        <begin position="29"/>
        <end position="56"/>
    </location>
</feature>
<evidence type="ECO:0000313" key="2">
    <source>
        <dbReference type="EMBL" id="QNT96765.1"/>
    </source>
</evidence>
<dbReference type="KEGG" id="sgf:HEP81_06530"/>
<reference evidence="2 3" key="1">
    <citation type="submission" date="2020-04" db="EMBL/GenBank/DDBJ databases">
        <title>Characterization and engineering of Streptomyces griseofuscus DSM40191 as a potential heterologous host for expression of BGCs.</title>
        <authorList>
            <person name="Gren T."/>
            <person name="Whitford C.M."/>
            <person name="Mohite O.S."/>
            <person name="Joergensen T.S."/>
            <person name="Nielsen J.B."/>
            <person name="Lee S.Y."/>
            <person name="Weber T."/>
        </authorList>
    </citation>
    <scope>NUCLEOTIDE SEQUENCE [LARGE SCALE GENOMIC DNA]</scope>
    <source>
        <strain evidence="2 3">DSM 40191</strain>
    </source>
</reference>